<evidence type="ECO:0000256" key="2">
    <source>
        <dbReference type="ARBA" id="ARBA00022692"/>
    </source>
</evidence>
<feature type="transmembrane region" description="Helical" evidence="6">
    <location>
        <begin position="152"/>
        <end position="170"/>
    </location>
</feature>
<dbReference type="Proteomes" id="UP001054902">
    <property type="component" value="Unassembled WGS sequence"/>
</dbReference>
<keyword evidence="2 6" id="KW-0812">Transmembrane</keyword>
<comment type="caution">
    <text evidence="7">The sequence shown here is derived from an EMBL/GenBank/DDBJ whole genome shotgun (WGS) entry which is preliminary data.</text>
</comment>
<dbReference type="GO" id="GO:0005886">
    <property type="term" value="C:plasma membrane"/>
    <property type="evidence" value="ECO:0007669"/>
    <property type="project" value="TreeGrafter"/>
</dbReference>
<proteinExistence type="predicted"/>
<dbReference type="PANTHER" id="PTHR23112">
    <property type="entry name" value="G PROTEIN-COUPLED RECEPTOR 157-RELATED"/>
    <property type="match status" value="1"/>
</dbReference>
<feature type="compositionally biased region" description="Basic and acidic residues" evidence="5">
    <location>
        <begin position="570"/>
        <end position="586"/>
    </location>
</feature>
<evidence type="ECO:0000256" key="4">
    <source>
        <dbReference type="ARBA" id="ARBA00023136"/>
    </source>
</evidence>
<keyword evidence="3 6" id="KW-1133">Transmembrane helix</keyword>
<evidence type="ECO:0000256" key="5">
    <source>
        <dbReference type="SAM" id="MobiDB-lite"/>
    </source>
</evidence>
<feature type="transmembrane region" description="Helical" evidence="6">
    <location>
        <begin position="405"/>
        <end position="422"/>
    </location>
</feature>
<dbReference type="SUPFAM" id="SSF81321">
    <property type="entry name" value="Family A G protein-coupled receptor-like"/>
    <property type="match status" value="1"/>
</dbReference>
<evidence type="ECO:0000256" key="3">
    <source>
        <dbReference type="ARBA" id="ARBA00022989"/>
    </source>
</evidence>
<organism evidence="7 8">
    <name type="scientific">Chaetoceros tenuissimus</name>
    <dbReference type="NCBI Taxonomy" id="426638"/>
    <lineage>
        <taxon>Eukaryota</taxon>
        <taxon>Sar</taxon>
        <taxon>Stramenopiles</taxon>
        <taxon>Ochrophyta</taxon>
        <taxon>Bacillariophyta</taxon>
        <taxon>Coscinodiscophyceae</taxon>
        <taxon>Chaetocerotophycidae</taxon>
        <taxon>Chaetocerotales</taxon>
        <taxon>Chaetocerotaceae</taxon>
        <taxon>Chaetoceros</taxon>
    </lineage>
</organism>
<dbReference type="Gene3D" id="1.20.1070.10">
    <property type="entry name" value="Rhodopsin 7-helix transmembrane proteins"/>
    <property type="match status" value="1"/>
</dbReference>
<feature type="transmembrane region" description="Helical" evidence="6">
    <location>
        <begin position="211"/>
        <end position="238"/>
    </location>
</feature>
<dbReference type="PANTHER" id="PTHR23112:SF0">
    <property type="entry name" value="TRANSMEMBRANE PROTEIN 116"/>
    <property type="match status" value="1"/>
</dbReference>
<evidence type="ECO:0000313" key="7">
    <source>
        <dbReference type="EMBL" id="GFH61521.1"/>
    </source>
</evidence>
<name>A0AAD3DDX4_9STRA</name>
<feature type="transmembrane region" description="Helical" evidence="6">
    <location>
        <begin position="373"/>
        <end position="393"/>
    </location>
</feature>
<protein>
    <submittedName>
        <fullName evidence="7">Uncharacterized protein</fullName>
    </submittedName>
</protein>
<dbReference type="EMBL" id="BLLK01000074">
    <property type="protein sequence ID" value="GFH61521.1"/>
    <property type="molecule type" value="Genomic_DNA"/>
</dbReference>
<comment type="subcellular location">
    <subcellularLocation>
        <location evidence="1">Membrane</location>
        <topology evidence="1">Multi-pass membrane protein</topology>
    </subcellularLocation>
</comment>
<feature type="transmembrane region" description="Helical" evidence="6">
    <location>
        <begin position="102"/>
        <end position="123"/>
    </location>
</feature>
<feature type="region of interest" description="Disordered" evidence="5">
    <location>
        <begin position="316"/>
        <end position="356"/>
    </location>
</feature>
<keyword evidence="4 6" id="KW-0472">Membrane</keyword>
<feature type="compositionally biased region" description="Polar residues" evidence="5">
    <location>
        <begin position="321"/>
        <end position="356"/>
    </location>
</feature>
<evidence type="ECO:0000256" key="1">
    <source>
        <dbReference type="ARBA" id="ARBA00004141"/>
    </source>
</evidence>
<sequence length="606" mass="67669">MDGIENGNGDKILSPKSAYITGRREECPLCVGMNHQSDTFQQNTLSSFITRFPSQAIMIPKNIIAAQIVRIFTGSISFLASGFLCFTIWVSPKGLQTPYSRIIFGFSVADILQSIGVVLSPFLSPADNPGSIFSKGTYKQTPQDFAKCEEKFIFAFIWIYAIATSVYPLIKQQINATKYGSFCMIASRPFNCESTDLVECTRGVNAKRSSLFFTIGPIVVIFLLLIIVLGAFTCYMYNAEKAIQPPSRSRPQPKNRASRLIKSLRKSKDEKETKQAEPRAKIVVPQNEQNCNYAPVETASFQKASEKLETHLLEKEEGEANQVSIQEPTPLRSSSVVNHSRTGQPSSAASEGNNSVRRVHEGMDLTKKAAQQSILYILAFMLVYSGPLLALLLRFSKTKNTSANYWIISLFYPIGGFLNMIIYTRPKVKALKELIPDLPIIICFLVILCSGGETPSLADLQLEEPPAYVTSVGLPQHEVQQEPRRPRQSEDNSSIGYWLKKIGFAVSSDEDSRDLDAELEATMRGHASFNPITRMGSRIRPQPKQDPILEEEHEYEEKDDEEDGISIGGSKEDEVISLDRESEVCSKVDNFSPPSNYSKFDLLRRK</sequence>
<gene>
    <name evidence="7" type="ORF">CTEN210_17997</name>
</gene>
<feature type="transmembrane region" description="Helical" evidence="6">
    <location>
        <begin position="68"/>
        <end position="90"/>
    </location>
</feature>
<feature type="region of interest" description="Disordered" evidence="5">
    <location>
        <begin position="550"/>
        <end position="606"/>
    </location>
</feature>
<feature type="compositionally biased region" description="Acidic residues" evidence="5">
    <location>
        <begin position="550"/>
        <end position="564"/>
    </location>
</feature>
<keyword evidence="8" id="KW-1185">Reference proteome</keyword>
<dbReference type="GO" id="GO:0007189">
    <property type="term" value="P:adenylate cyclase-activating G protein-coupled receptor signaling pathway"/>
    <property type="evidence" value="ECO:0007669"/>
    <property type="project" value="TreeGrafter"/>
</dbReference>
<evidence type="ECO:0000313" key="8">
    <source>
        <dbReference type="Proteomes" id="UP001054902"/>
    </source>
</evidence>
<dbReference type="AlphaFoldDB" id="A0AAD3DDX4"/>
<accession>A0AAD3DDX4</accession>
<reference evidence="7 8" key="1">
    <citation type="journal article" date="2021" name="Sci. Rep.">
        <title>The genome of the diatom Chaetoceros tenuissimus carries an ancient integrated fragment of an extant virus.</title>
        <authorList>
            <person name="Hongo Y."/>
            <person name="Kimura K."/>
            <person name="Takaki Y."/>
            <person name="Yoshida Y."/>
            <person name="Baba S."/>
            <person name="Kobayashi G."/>
            <person name="Nagasaki K."/>
            <person name="Hano T."/>
            <person name="Tomaru Y."/>
        </authorList>
    </citation>
    <scope>NUCLEOTIDE SEQUENCE [LARGE SCALE GENOMIC DNA]</scope>
    <source>
        <strain evidence="7 8">NIES-3715</strain>
    </source>
</reference>
<evidence type="ECO:0000256" key="6">
    <source>
        <dbReference type="SAM" id="Phobius"/>
    </source>
</evidence>
<dbReference type="GO" id="GO:0004930">
    <property type="term" value="F:G protein-coupled receptor activity"/>
    <property type="evidence" value="ECO:0007669"/>
    <property type="project" value="TreeGrafter"/>
</dbReference>